<dbReference type="EC" id="3.5.1.28" evidence="2"/>
<evidence type="ECO:0000313" key="6">
    <source>
        <dbReference type="EMBL" id="MFC1400466.1"/>
    </source>
</evidence>
<dbReference type="SUPFAM" id="SSF53955">
    <property type="entry name" value="Lysozyme-like"/>
    <property type="match status" value="1"/>
</dbReference>
<dbReference type="SMART" id="SM00644">
    <property type="entry name" value="Ami_2"/>
    <property type="match status" value="1"/>
</dbReference>
<evidence type="ECO:0000256" key="4">
    <source>
        <dbReference type="ARBA" id="ARBA00023316"/>
    </source>
</evidence>
<accession>A0ABV6UG89</accession>
<dbReference type="PANTHER" id="PTHR30417:SF1">
    <property type="entry name" value="N-ACETYLMURAMOYL-L-ALANINE AMIDASE AMID"/>
    <property type="match status" value="1"/>
</dbReference>
<keyword evidence="7" id="KW-1185">Reference proteome</keyword>
<comment type="caution">
    <text evidence="6">The sequence shown here is derived from an EMBL/GenBank/DDBJ whole genome shotgun (WGS) entry which is preliminary data.</text>
</comment>
<name>A0ABV6UG89_9ACTN</name>
<dbReference type="Gene3D" id="1.10.530.10">
    <property type="match status" value="1"/>
</dbReference>
<dbReference type="Gene3D" id="3.40.80.10">
    <property type="entry name" value="Peptidoglycan recognition protein-like"/>
    <property type="match status" value="1"/>
</dbReference>
<dbReference type="GO" id="GO:0008745">
    <property type="term" value="F:N-acetylmuramoyl-L-alanine amidase activity"/>
    <property type="evidence" value="ECO:0007669"/>
    <property type="project" value="UniProtKB-EC"/>
</dbReference>
<reference evidence="6 7" key="1">
    <citation type="submission" date="2024-09" db="EMBL/GenBank/DDBJ databases">
        <authorList>
            <person name="Lee S.D."/>
        </authorList>
    </citation>
    <scope>NUCLEOTIDE SEQUENCE [LARGE SCALE GENOMIC DNA]</scope>
    <source>
        <strain evidence="6 7">N1-5</strain>
    </source>
</reference>
<evidence type="ECO:0000256" key="2">
    <source>
        <dbReference type="ARBA" id="ARBA00011901"/>
    </source>
</evidence>
<comment type="catalytic activity">
    <reaction evidence="1">
        <text>Hydrolyzes the link between N-acetylmuramoyl residues and L-amino acid residues in certain cell-wall glycopeptides.</text>
        <dbReference type="EC" id="3.5.1.28"/>
    </reaction>
</comment>
<dbReference type="PANTHER" id="PTHR30417">
    <property type="entry name" value="N-ACETYLMURAMOYL-L-ALANINE AMIDASE AMID"/>
    <property type="match status" value="1"/>
</dbReference>
<organism evidence="6 7">
    <name type="scientific">Streptacidiphilus cavernicola</name>
    <dbReference type="NCBI Taxonomy" id="3342716"/>
    <lineage>
        <taxon>Bacteria</taxon>
        <taxon>Bacillati</taxon>
        <taxon>Actinomycetota</taxon>
        <taxon>Actinomycetes</taxon>
        <taxon>Kitasatosporales</taxon>
        <taxon>Streptomycetaceae</taxon>
        <taxon>Streptacidiphilus</taxon>
    </lineage>
</organism>
<keyword evidence="4" id="KW-0961">Cell wall biogenesis/degradation</keyword>
<evidence type="ECO:0000256" key="1">
    <source>
        <dbReference type="ARBA" id="ARBA00001561"/>
    </source>
</evidence>
<protein>
    <recommendedName>
        <fullName evidence="2">N-acetylmuramoyl-L-alanine amidase</fullName>
        <ecNumber evidence="2">3.5.1.28</ecNumber>
    </recommendedName>
</protein>
<gene>
    <name evidence="6" type="ORF">ACEZDJ_04090</name>
</gene>
<keyword evidence="3 6" id="KW-0378">Hydrolase</keyword>
<dbReference type="Proteomes" id="UP001592528">
    <property type="component" value="Unassembled WGS sequence"/>
</dbReference>
<feature type="domain" description="N-acetylmuramoyl-L-alanine amidase" evidence="5">
    <location>
        <begin position="274"/>
        <end position="423"/>
    </location>
</feature>
<dbReference type="RefSeq" id="WP_157623651.1">
    <property type="nucleotide sequence ID" value="NZ_JBHEZZ010000002.1"/>
</dbReference>
<dbReference type="Pfam" id="PF01510">
    <property type="entry name" value="Amidase_2"/>
    <property type="match status" value="1"/>
</dbReference>
<evidence type="ECO:0000259" key="5">
    <source>
        <dbReference type="SMART" id="SM00644"/>
    </source>
</evidence>
<evidence type="ECO:0000313" key="7">
    <source>
        <dbReference type="Proteomes" id="UP001592528"/>
    </source>
</evidence>
<dbReference type="CDD" id="cd06583">
    <property type="entry name" value="PGRP"/>
    <property type="match status" value="1"/>
</dbReference>
<dbReference type="EMBL" id="JBHEZZ010000002">
    <property type="protein sequence ID" value="MFC1400466.1"/>
    <property type="molecule type" value="Genomic_DNA"/>
</dbReference>
<dbReference type="InterPro" id="IPR023346">
    <property type="entry name" value="Lysozyme-like_dom_sf"/>
</dbReference>
<dbReference type="SUPFAM" id="SSF55846">
    <property type="entry name" value="N-acetylmuramoyl-L-alanine amidase-like"/>
    <property type="match status" value="1"/>
</dbReference>
<evidence type="ECO:0000256" key="3">
    <source>
        <dbReference type="ARBA" id="ARBA00022801"/>
    </source>
</evidence>
<sequence>MAEAAPTKSSSGTGADASTVALATSGKSTLQDEFAAAAAEFKVPESILLAVSYQETQWESHQGQPSTTGNYNVMGLTQVTESTAAPLTAAEVAAEGNDFGDGSKPRTPNAALMALANDRSWTKSPALHTLDTAAELINQPASALRSDSRQSIRGGAALLASYQQKLHHAVGGDPAQWYGAVAAYAQASDQKAATGFADQVFLTLHDGASRTTTDDQTVSLAASPAVTVPTAADATQAVSGLSLRAAAVGASTTAATECPASLTCTFAPAAIPNYYPGNRPADGNGINTIVLHTTEGSTAAGAIALFQNGTLGSSAHYIVDANGAVTQMVTLEDPAAHADNKSVNLHSVGIENVGFAGGSTSYNNTAGTWLTTAQYTADAALVKYIAAKYSIPLDRDHILGHDDVPYALSSPASFVTSQHWDPGPYYDWSSLFSLLGATPAGSGGVVVGGTVTIAPAFSSANQPKLLGCDVNPKATTDSTDPCPAANSNFVYLYKDASLSSGLITDSILSGAGMDSGSSQVADVSDKAVYGQTFVVAGVSGDWTAIWYGGQKAWFYNPNGINSVANTHPGQLIVQPSGNTAVPVYGRYYPEATDYPASLAAFATSGYQPVAPLAYTLPVGQAYTADAAVSADYYYTSSDTNTTGSCAAPSVCTEVISATTKYYPIRFNHRIAYVKASDVQVVQAAAPPKGAFVPVTPTRFMDTRTTTGGAKAPVVAGTPRVLTVAGVNGIPSSGVTAVVMNVTAVKPTHNGAVITVYPDGRPQPLASNLNVPAGAVMPNLAIVPVVDGKVDFSVNSGSVDLVADVTGYYSTTATGGSTFTSAGPTRFLDTRTTTGGAKAPVVAGTPRVLTIAGVNGLPSTGVTAVVMNVTAVKPTHDGAVITVYPDSQKQPLASNLNVPLGAVMPNLAIVPVVDGKVDFSVNAGSVDLVADVTGYFTQGSGSSYVTAGPVRAMDTRNGTGGVPVAKVGAKGVVKLKVAGVNGLPSTGVTAVVMNVTAVNSSAGGVVTVYPDGSSLPTASNLNFTTGQTIPNLVVVPVHNGVVDFYNLAGTVDLVADVTGYFTQ</sequence>
<dbReference type="InterPro" id="IPR051206">
    <property type="entry name" value="NAMLAA_amidase_2"/>
</dbReference>
<proteinExistence type="predicted"/>
<dbReference type="InterPro" id="IPR002502">
    <property type="entry name" value="Amidase_domain"/>
</dbReference>
<dbReference type="InterPro" id="IPR036505">
    <property type="entry name" value="Amidase/PGRP_sf"/>
</dbReference>